<dbReference type="VEuPathDB" id="VectorBase:BGLB016934"/>
<dbReference type="VEuPathDB" id="VectorBase:BGLAX_026584"/>
<dbReference type="EnsemblMetazoa" id="BGLB016934-RA">
    <property type="protein sequence ID" value="BGLB016934-PA"/>
    <property type="gene ID" value="BGLB016934"/>
</dbReference>
<dbReference type="InterPro" id="IPR020837">
    <property type="entry name" value="Fibrinogen_CS"/>
</dbReference>
<dbReference type="PROSITE" id="PS51406">
    <property type="entry name" value="FIBRINOGEN_C_2"/>
    <property type="match status" value="1"/>
</dbReference>
<evidence type="ECO:0000313" key="5">
    <source>
        <dbReference type="Proteomes" id="UP000076420"/>
    </source>
</evidence>
<dbReference type="PANTHER" id="PTHR19143:SF458">
    <property type="entry name" value="FIBRINOGEN C-TERMINAL DOMAIN-CONTAINING PROTEIN-RELATED"/>
    <property type="match status" value="1"/>
</dbReference>
<dbReference type="Proteomes" id="UP000076420">
    <property type="component" value="Unassembled WGS sequence"/>
</dbReference>
<dbReference type="InterPro" id="IPR002181">
    <property type="entry name" value="Fibrinogen_a/b/g_C_dom"/>
</dbReference>
<keyword evidence="1" id="KW-1015">Disulfide bond</keyword>
<dbReference type="CDD" id="cd00087">
    <property type="entry name" value="FReD"/>
    <property type="match status" value="1"/>
</dbReference>
<dbReference type="Pfam" id="PF00147">
    <property type="entry name" value="Fibrinogen_C"/>
    <property type="match status" value="1"/>
</dbReference>
<accession>A0A2C9KAH5</accession>
<dbReference type="PANTHER" id="PTHR19143">
    <property type="entry name" value="FIBRINOGEN/TENASCIN/ANGIOPOEITIN"/>
    <property type="match status" value="1"/>
</dbReference>
<sequence>MATFLHLAICLSLFPISSTELVIDVQPNVILPEITPHLVINCSITNNQVQQLDLIKSLTLSRYNETSKEFQEMLTLDALPLILKLPTELNDSQIRFGNLYVTLTLHKPTLYDANVYRCNATGENANRTKKTVLAKKTVEFETNSTVLMEEMRRLKKNDNKCLCPLKKEERSDVIQRSRIQFYESSEIIKEQLEPLTLTCVYKLSNQDSNETSRLQSLFILHETNGVIAYINKGQPVVTTTKGENSKNVEGQIYDSELKESYLQVTWNNLIFSESGRYICEAYVKHSDGSYDKLKEILTITVKSPTVDDLAKVVHMLLTQLNKDVSLTRSINYVKEDSDSNKENGKSKKEDRDTVKQNIRDFQEYPKLSVANISTSIVEVKIPTDTDVDKIHQKGNTAPKSCRYVHSSDRRVIVTLASGLTVMCDTQTDGGGWIVFQRRVNGMLHFYRNWTEYRDGFFDYDIGEFYLGNENISRLTSTGQHELRIDLEFNKTTYFAHYNGFKVLGESEKYKVMVGVYSGNATDSFKISNNMSFTTFDRDNDNIAFEQCARYNKGAWWYDKCVESNLNGLWNKTSYEGMNWKYLTGLSLSVTFSEMKIRERLKPIY</sequence>
<proteinExistence type="predicted"/>
<evidence type="ECO:0000256" key="1">
    <source>
        <dbReference type="ARBA" id="ARBA00023157"/>
    </source>
</evidence>
<name>A0A2C9KAH5_BIOGL</name>
<dbReference type="InterPro" id="IPR050373">
    <property type="entry name" value="Fibrinogen_C-term_domain"/>
</dbReference>
<reference evidence="4" key="1">
    <citation type="submission" date="2020-05" db="UniProtKB">
        <authorList>
            <consortium name="EnsemblMetazoa"/>
        </authorList>
    </citation>
    <scope>IDENTIFICATION</scope>
    <source>
        <strain evidence="4">BB02</strain>
    </source>
</reference>
<dbReference type="GO" id="GO:0005615">
    <property type="term" value="C:extracellular space"/>
    <property type="evidence" value="ECO:0007669"/>
    <property type="project" value="TreeGrafter"/>
</dbReference>
<feature type="chain" id="PRO_5012632473" description="Fibrinogen C-terminal domain-containing protein" evidence="2">
    <location>
        <begin position="20"/>
        <end position="604"/>
    </location>
</feature>
<dbReference type="STRING" id="6526.A0A2C9KAH5"/>
<dbReference type="SMART" id="SM00186">
    <property type="entry name" value="FBG"/>
    <property type="match status" value="1"/>
</dbReference>
<protein>
    <recommendedName>
        <fullName evidence="3">Fibrinogen C-terminal domain-containing protein</fullName>
    </recommendedName>
</protein>
<evidence type="ECO:0000313" key="4">
    <source>
        <dbReference type="EnsemblMetazoa" id="BGLB016934-PA"/>
    </source>
</evidence>
<dbReference type="InterPro" id="IPR014716">
    <property type="entry name" value="Fibrinogen_a/b/g_C_1"/>
</dbReference>
<feature type="domain" description="Fibrinogen C-terminal" evidence="3">
    <location>
        <begin position="392"/>
        <end position="600"/>
    </location>
</feature>
<evidence type="ECO:0000259" key="3">
    <source>
        <dbReference type="PROSITE" id="PS51406"/>
    </source>
</evidence>
<feature type="signal peptide" evidence="2">
    <location>
        <begin position="1"/>
        <end position="19"/>
    </location>
</feature>
<dbReference type="InterPro" id="IPR036056">
    <property type="entry name" value="Fibrinogen-like_C"/>
</dbReference>
<organism evidence="4 5">
    <name type="scientific">Biomphalaria glabrata</name>
    <name type="common">Bloodfluke planorb</name>
    <name type="synonym">Freshwater snail</name>
    <dbReference type="NCBI Taxonomy" id="6526"/>
    <lineage>
        <taxon>Eukaryota</taxon>
        <taxon>Metazoa</taxon>
        <taxon>Spiralia</taxon>
        <taxon>Lophotrochozoa</taxon>
        <taxon>Mollusca</taxon>
        <taxon>Gastropoda</taxon>
        <taxon>Heterobranchia</taxon>
        <taxon>Euthyneura</taxon>
        <taxon>Panpulmonata</taxon>
        <taxon>Hygrophila</taxon>
        <taxon>Lymnaeoidea</taxon>
        <taxon>Planorbidae</taxon>
        <taxon>Biomphalaria</taxon>
    </lineage>
</organism>
<dbReference type="Gene3D" id="3.90.215.10">
    <property type="entry name" value="Gamma Fibrinogen, chain A, domain 1"/>
    <property type="match status" value="1"/>
</dbReference>
<dbReference type="AlphaFoldDB" id="A0A2C9KAH5"/>
<evidence type="ECO:0000256" key="2">
    <source>
        <dbReference type="SAM" id="SignalP"/>
    </source>
</evidence>
<gene>
    <name evidence="4" type="primary">106071053</name>
</gene>
<dbReference type="KEGG" id="bgt:106071053"/>
<dbReference type="SUPFAM" id="SSF56496">
    <property type="entry name" value="Fibrinogen C-terminal domain-like"/>
    <property type="match status" value="1"/>
</dbReference>
<keyword evidence="2" id="KW-0732">Signal</keyword>
<dbReference type="PROSITE" id="PS00514">
    <property type="entry name" value="FIBRINOGEN_C_1"/>
    <property type="match status" value="1"/>
</dbReference>